<reference evidence="9" key="1">
    <citation type="journal article" date="2022" name="Arch. Microbiol.">
        <title>Thiomicrorhabdus immobilis sp. nov., a mesophilic sulfur-oxidizing bacterium isolated from sediment of a brackish lake in northern Japan.</title>
        <authorList>
            <person name="Kojima H."/>
            <person name="Mochizuki J."/>
            <person name="Kanda M."/>
            <person name="Watanabe T."/>
            <person name="Fukui M."/>
        </authorList>
    </citation>
    <scope>NUCLEOTIDE SEQUENCE</scope>
    <source>
        <strain evidence="9">Am19</strain>
    </source>
</reference>
<dbReference type="Proteomes" id="UP001054820">
    <property type="component" value="Chromosome"/>
</dbReference>
<evidence type="ECO:0000256" key="3">
    <source>
        <dbReference type="ARBA" id="ARBA00022475"/>
    </source>
</evidence>
<evidence type="ECO:0000256" key="6">
    <source>
        <dbReference type="ARBA" id="ARBA00022989"/>
    </source>
</evidence>
<dbReference type="PANTHER" id="PTHR37484">
    <property type="entry name" value="ROD SHAPE-DETERMINING PROTEIN MRED"/>
    <property type="match status" value="1"/>
</dbReference>
<keyword evidence="6 8" id="KW-1133">Transmembrane helix</keyword>
<accession>A0ABN6CW42</accession>
<keyword evidence="3" id="KW-1003">Cell membrane</keyword>
<evidence type="ECO:0000256" key="5">
    <source>
        <dbReference type="ARBA" id="ARBA00022960"/>
    </source>
</evidence>
<dbReference type="RefSeq" id="WP_237263190.1">
    <property type="nucleotide sequence ID" value="NZ_AP024202.1"/>
</dbReference>
<proteinExistence type="inferred from homology"/>
<dbReference type="NCBIfam" id="TIGR03426">
    <property type="entry name" value="shape_MreD"/>
    <property type="match status" value="1"/>
</dbReference>
<protein>
    <submittedName>
        <fullName evidence="9">Rod shape-determining protein MreD</fullName>
    </submittedName>
</protein>
<dbReference type="InterPro" id="IPR007227">
    <property type="entry name" value="Cell_shape_determining_MreD"/>
</dbReference>
<keyword evidence="10" id="KW-1185">Reference proteome</keyword>
<comment type="subcellular location">
    <subcellularLocation>
        <location evidence="1">Cell membrane</location>
        <topology evidence="1">Multi-pass membrane protein</topology>
    </subcellularLocation>
</comment>
<dbReference type="Pfam" id="PF04093">
    <property type="entry name" value="MreD"/>
    <property type="match status" value="1"/>
</dbReference>
<evidence type="ECO:0000256" key="4">
    <source>
        <dbReference type="ARBA" id="ARBA00022692"/>
    </source>
</evidence>
<feature type="transmembrane region" description="Helical" evidence="8">
    <location>
        <begin position="12"/>
        <end position="33"/>
    </location>
</feature>
<feature type="transmembrane region" description="Helical" evidence="8">
    <location>
        <begin position="139"/>
        <end position="157"/>
    </location>
</feature>
<dbReference type="InterPro" id="IPR026034">
    <property type="entry name" value="MreD_proteobac"/>
</dbReference>
<dbReference type="PANTHER" id="PTHR37484:SF1">
    <property type="entry name" value="ROD SHAPE-DETERMINING PROTEIN MRED"/>
    <property type="match status" value="1"/>
</dbReference>
<evidence type="ECO:0000256" key="8">
    <source>
        <dbReference type="SAM" id="Phobius"/>
    </source>
</evidence>
<organism evidence="9 10">
    <name type="scientific">Thiomicrorhabdus immobilis</name>
    <dbReference type="NCBI Taxonomy" id="2791037"/>
    <lineage>
        <taxon>Bacteria</taxon>
        <taxon>Pseudomonadati</taxon>
        <taxon>Pseudomonadota</taxon>
        <taxon>Gammaproteobacteria</taxon>
        <taxon>Thiotrichales</taxon>
        <taxon>Piscirickettsiaceae</taxon>
        <taxon>Thiomicrorhabdus</taxon>
    </lineage>
</organism>
<feature type="transmembrane region" description="Helical" evidence="8">
    <location>
        <begin position="106"/>
        <end position="127"/>
    </location>
</feature>
<keyword evidence="7 8" id="KW-0472">Membrane</keyword>
<keyword evidence="4 8" id="KW-0812">Transmembrane</keyword>
<evidence type="ECO:0000256" key="7">
    <source>
        <dbReference type="ARBA" id="ARBA00023136"/>
    </source>
</evidence>
<sequence>MTESFVNIRSTQVRWLILLTYLLGLIIDSMVLLNSSLEFLPPMTLLAVLYWSGHCVDRTYFISAFLLGVLADTLYQTTLGAHALLYCIVLFMMIRNRLQFRTYPAWQQAFIVGIYLLFYQALNTLFFTPVLDDGSFVPYWSMPAAGILIWPVMTSLLNKLTANHR</sequence>
<keyword evidence="5" id="KW-0133">Cell shape</keyword>
<evidence type="ECO:0000256" key="1">
    <source>
        <dbReference type="ARBA" id="ARBA00004651"/>
    </source>
</evidence>
<gene>
    <name evidence="9" type="primary">mreD</name>
    <name evidence="9" type="ORF">THMIRHAM_06590</name>
</gene>
<evidence type="ECO:0000256" key="2">
    <source>
        <dbReference type="ARBA" id="ARBA00007776"/>
    </source>
</evidence>
<name>A0ABN6CW42_9GAMM</name>
<evidence type="ECO:0000313" key="10">
    <source>
        <dbReference type="Proteomes" id="UP001054820"/>
    </source>
</evidence>
<feature type="transmembrane region" description="Helical" evidence="8">
    <location>
        <begin position="73"/>
        <end position="94"/>
    </location>
</feature>
<comment type="similarity">
    <text evidence="2">Belongs to the MreD family.</text>
</comment>
<evidence type="ECO:0000313" key="9">
    <source>
        <dbReference type="EMBL" id="BCN92874.1"/>
    </source>
</evidence>
<dbReference type="EMBL" id="AP024202">
    <property type="protein sequence ID" value="BCN92874.1"/>
    <property type="molecule type" value="Genomic_DNA"/>
</dbReference>